<dbReference type="Proteomes" id="UP001060164">
    <property type="component" value="Chromosome"/>
</dbReference>
<evidence type="ECO:0000313" key="2">
    <source>
        <dbReference type="EMBL" id="UWP58216.1"/>
    </source>
</evidence>
<feature type="transmembrane region" description="Helical" evidence="1">
    <location>
        <begin position="7"/>
        <end position="26"/>
    </location>
</feature>
<reference evidence="2" key="1">
    <citation type="journal article" date="2022" name="Cell">
        <title>Design, construction, and in vivo augmentation of a complex gut microbiome.</title>
        <authorList>
            <person name="Cheng A.G."/>
            <person name="Ho P.Y."/>
            <person name="Aranda-Diaz A."/>
            <person name="Jain S."/>
            <person name="Yu F.B."/>
            <person name="Meng X."/>
            <person name="Wang M."/>
            <person name="Iakiviak M."/>
            <person name="Nagashima K."/>
            <person name="Zhao A."/>
            <person name="Murugkar P."/>
            <person name="Patil A."/>
            <person name="Atabakhsh K."/>
            <person name="Weakley A."/>
            <person name="Yan J."/>
            <person name="Brumbaugh A.R."/>
            <person name="Higginbottom S."/>
            <person name="Dimas A."/>
            <person name="Shiver A.L."/>
            <person name="Deutschbauer A."/>
            <person name="Neff N."/>
            <person name="Sonnenburg J.L."/>
            <person name="Huang K.C."/>
            <person name="Fischbach M.A."/>
        </authorList>
    </citation>
    <scope>NUCLEOTIDE SEQUENCE</scope>
    <source>
        <strain evidence="2">DSM 19829</strain>
    </source>
</reference>
<dbReference type="InterPro" id="IPR019533">
    <property type="entry name" value="Peptidase_S26"/>
</dbReference>
<dbReference type="CDD" id="cd06530">
    <property type="entry name" value="S26_SPase_I"/>
    <property type="match status" value="1"/>
</dbReference>
<gene>
    <name evidence="2" type="ORF">NQ502_12595</name>
</gene>
<organism evidence="2 3">
    <name type="scientific">Ruminococcus gauvreauii</name>
    <dbReference type="NCBI Taxonomy" id="438033"/>
    <lineage>
        <taxon>Bacteria</taxon>
        <taxon>Bacillati</taxon>
        <taxon>Bacillota</taxon>
        <taxon>Clostridia</taxon>
        <taxon>Eubacteriales</taxon>
        <taxon>Oscillospiraceae</taxon>
        <taxon>Ruminococcus</taxon>
    </lineage>
</organism>
<keyword evidence="1" id="KW-0472">Membrane</keyword>
<feature type="transmembrane region" description="Helical" evidence="1">
    <location>
        <begin position="141"/>
        <end position="163"/>
    </location>
</feature>
<accession>A0ABY5VCG8</accession>
<keyword evidence="3" id="KW-1185">Reference proteome</keyword>
<proteinExistence type="predicted"/>
<evidence type="ECO:0000256" key="1">
    <source>
        <dbReference type="SAM" id="Phobius"/>
    </source>
</evidence>
<sequence>MKKALKITGNIITAIIAVTLVAYIIGMKFFPEQLKHTVGFQTFVILTDSMVPTIPVGSLVVAKNIGDDQEIPEGTIISFRVDRLGEDSVFTHYYRKKEVDETGREQYYTHAEGADRYDDYTTYREDILGTYVMHIPFAGKLVLFLQSPFALLEAGILGIIFVINRILWAKFDKEEKAQKNEL</sequence>
<evidence type="ECO:0000313" key="3">
    <source>
        <dbReference type="Proteomes" id="UP001060164"/>
    </source>
</evidence>
<dbReference type="RefSeq" id="WP_028529274.1">
    <property type="nucleotide sequence ID" value="NZ_CABLBR010000021.1"/>
</dbReference>
<name>A0ABY5VCG8_9FIRM</name>
<keyword evidence="1" id="KW-0812">Transmembrane</keyword>
<dbReference type="EMBL" id="CP102290">
    <property type="protein sequence ID" value="UWP58216.1"/>
    <property type="molecule type" value="Genomic_DNA"/>
</dbReference>
<protein>
    <submittedName>
        <fullName evidence="2">S26 family signal peptidase</fullName>
    </submittedName>
</protein>
<keyword evidence="1" id="KW-1133">Transmembrane helix</keyword>